<evidence type="ECO:0000256" key="7">
    <source>
        <dbReference type="ARBA" id="ARBA00022679"/>
    </source>
</evidence>
<comment type="cofactor">
    <cofactor evidence="1">
        <name>Mg(2+)</name>
        <dbReference type="ChEBI" id="CHEBI:18420"/>
    </cofactor>
</comment>
<dbReference type="InterPro" id="IPR005765">
    <property type="entry name" value="UPRT"/>
</dbReference>
<dbReference type="Proteomes" id="UP000176409">
    <property type="component" value="Unassembled WGS sequence"/>
</dbReference>
<evidence type="ECO:0000313" key="16">
    <source>
        <dbReference type="Proteomes" id="UP000176409"/>
    </source>
</evidence>
<dbReference type="InterPro" id="IPR050054">
    <property type="entry name" value="UPRTase/APRTase"/>
</dbReference>
<evidence type="ECO:0000256" key="9">
    <source>
        <dbReference type="ARBA" id="ARBA00023134"/>
    </source>
</evidence>
<dbReference type="InterPro" id="IPR000836">
    <property type="entry name" value="PRTase_dom"/>
</dbReference>
<protein>
    <recommendedName>
        <fullName evidence="12 13">Uracil phosphoribosyltransferase</fullName>
        <ecNumber evidence="4 13">2.4.2.9</ecNumber>
    </recommendedName>
</protein>
<gene>
    <name evidence="15" type="ORF">A2973_03025</name>
</gene>
<dbReference type="NCBIfam" id="NF001097">
    <property type="entry name" value="PRK00129.1"/>
    <property type="match status" value="1"/>
</dbReference>
<evidence type="ECO:0000256" key="10">
    <source>
        <dbReference type="ARBA" id="ARBA00052919"/>
    </source>
</evidence>
<evidence type="ECO:0000256" key="2">
    <source>
        <dbReference type="ARBA" id="ARBA00005180"/>
    </source>
</evidence>
<keyword evidence="9" id="KW-0342">GTP-binding</keyword>
<dbReference type="PANTHER" id="PTHR32315:SF4">
    <property type="entry name" value="URACIL PHOSPHORIBOSYLTRANSFERASE, CHLOROPLASTIC"/>
    <property type="match status" value="1"/>
</dbReference>
<dbReference type="EC" id="2.4.2.9" evidence="4 13"/>
<dbReference type="GO" id="GO:0005525">
    <property type="term" value="F:GTP binding"/>
    <property type="evidence" value="ECO:0007669"/>
    <property type="project" value="UniProtKB-KW"/>
</dbReference>
<dbReference type="SUPFAM" id="SSF53271">
    <property type="entry name" value="PRTase-like"/>
    <property type="match status" value="1"/>
</dbReference>
<feature type="domain" description="Phosphoribosyltransferase" evidence="14">
    <location>
        <begin position="8"/>
        <end position="207"/>
    </location>
</feature>
<comment type="similarity">
    <text evidence="3">Belongs to the UPRTase family.</text>
</comment>
<evidence type="ECO:0000256" key="6">
    <source>
        <dbReference type="ARBA" id="ARBA00022676"/>
    </source>
</evidence>
<dbReference type="CDD" id="cd06223">
    <property type="entry name" value="PRTases_typeI"/>
    <property type="match status" value="1"/>
</dbReference>
<keyword evidence="6 15" id="KW-0328">Glycosyltransferase</keyword>
<dbReference type="GO" id="GO:0005737">
    <property type="term" value="C:cytoplasm"/>
    <property type="evidence" value="ECO:0007669"/>
    <property type="project" value="UniProtKB-ARBA"/>
</dbReference>
<evidence type="ECO:0000256" key="13">
    <source>
        <dbReference type="NCBIfam" id="TIGR01091"/>
    </source>
</evidence>
<comment type="pathway">
    <text evidence="2">Pyrimidine metabolism; UMP biosynthesis via salvage pathway; UMP from uracil: step 1/1.</text>
</comment>
<dbReference type="PANTHER" id="PTHR32315">
    <property type="entry name" value="ADENINE PHOSPHORIBOSYLTRANSFERASE"/>
    <property type="match status" value="1"/>
</dbReference>
<dbReference type="FunFam" id="3.40.50.2020:FF:000003">
    <property type="entry name" value="Uracil phosphoribosyltransferase"/>
    <property type="match status" value="1"/>
</dbReference>
<evidence type="ECO:0000256" key="8">
    <source>
        <dbReference type="ARBA" id="ARBA00022741"/>
    </source>
</evidence>
<organism evidence="15 16">
    <name type="scientific">Candidatus Gottesmanbacteria bacterium RIFCSPLOWO2_01_FULL_49_10</name>
    <dbReference type="NCBI Taxonomy" id="1798396"/>
    <lineage>
        <taxon>Bacteria</taxon>
        <taxon>Candidatus Gottesmaniibacteriota</taxon>
    </lineage>
</organism>
<dbReference type="AlphaFoldDB" id="A0A1F6B0N7"/>
<evidence type="ECO:0000259" key="14">
    <source>
        <dbReference type="Pfam" id="PF14681"/>
    </source>
</evidence>
<accession>A0A1F6B0N7</accession>
<comment type="function">
    <text evidence="11">Catalyzes the conversion of uracil and 5-phospho-alpha-D-ribose 1-diphosphate (PRPP) to UMP and diphosphate.</text>
</comment>
<dbReference type="GO" id="GO:0004845">
    <property type="term" value="F:uracil phosphoribosyltransferase activity"/>
    <property type="evidence" value="ECO:0007669"/>
    <property type="project" value="UniProtKB-UniRule"/>
</dbReference>
<evidence type="ECO:0000256" key="11">
    <source>
        <dbReference type="ARBA" id="ARBA00056901"/>
    </source>
</evidence>
<dbReference type="NCBIfam" id="TIGR01091">
    <property type="entry name" value="upp"/>
    <property type="match status" value="1"/>
</dbReference>
<evidence type="ECO:0000256" key="4">
    <source>
        <dbReference type="ARBA" id="ARBA00011894"/>
    </source>
</evidence>
<evidence type="ECO:0000256" key="1">
    <source>
        <dbReference type="ARBA" id="ARBA00001946"/>
    </source>
</evidence>
<sequence length="207" mass="23063">MKNVIEVRHPLIDHSLTVIRRKETTTEEFRRHAGIVSKILLVEVMKGLGTANVRIETPLSPMTGRKLKDEVVVVPVLRAGLAMLFAIQDFLPAVSVGFVGLERDEQTAQAREYYRKLPKILASHQVLVIDPMLATGGSFDDTVTLLKEKGAKRITIVSIVSAPEGIKRVQKRHPEVKIFTAAIDDHLNDRKFIVPGLGDFGDRYFGT</sequence>
<dbReference type="GO" id="GO:0006223">
    <property type="term" value="P:uracil salvage"/>
    <property type="evidence" value="ECO:0007669"/>
    <property type="project" value="InterPro"/>
</dbReference>
<comment type="caution">
    <text evidence="15">The sequence shown here is derived from an EMBL/GenBank/DDBJ whole genome shotgun (WGS) entry which is preliminary data.</text>
</comment>
<dbReference type="Gene3D" id="3.40.50.2020">
    <property type="match status" value="1"/>
</dbReference>
<dbReference type="InterPro" id="IPR029057">
    <property type="entry name" value="PRTase-like"/>
</dbReference>
<evidence type="ECO:0000256" key="3">
    <source>
        <dbReference type="ARBA" id="ARBA00009516"/>
    </source>
</evidence>
<keyword evidence="8" id="KW-0547">Nucleotide-binding</keyword>
<dbReference type="UniPathway" id="UPA00574">
    <property type="reaction ID" value="UER00636"/>
</dbReference>
<proteinExistence type="inferred from homology"/>
<name>A0A1F6B0N7_9BACT</name>
<comment type="catalytic activity">
    <reaction evidence="10">
        <text>UMP + diphosphate = 5-phospho-alpha-D-ribose 1-diphosphate + uracil</text>
        <dbReference type="Rhea" id="RHEA:13017"/>
        <dbReference type="ChEBI" id="CHEBI:17568"/>
        <dbReference type="ChEBI" id="CHEBI:33019"/>
        <dbReference type="ChEBI" id="CHEBI:57865"/>
        <dbReference type="ChEBI" id="CHEBI:58017"/>
        <dbReference type="EC" id="2.4.2.9"/>
    </reaction>
</comment>
<reference evidence="15 16" key="1">
    <citation type="journal article" date="2016" name="Nat. Commun.">
        <title>Thousands of microbial genomes shed light on interconnected biogeochemical processes in an aquifer system.</title>
        <authorList>
            <person name="Anantharaman K."/>
            <person name="Brown C.T."/>
            <person name="Hug L.A."/>
            <person name="Sharon I."/>
            <person name="Castelle C.J."/>
            <person name="Probst A.J."/>
            <person name="Thomas B.C."/>
            <person name="Singh A."/>
            <person name="Wilkins M.J."/>
            <person name="Karaoz U."/>
            <person name="Brodie E.L."/>
            <person name="Williams K.H."/>
            <person name="Hubbard S.S."/>
            <person name="Banfield J.F."/>
        </authorList>
    </citation>
    <scope>NUCLEOTIDE SEQUENCE [LARGE SCALE GENOMIC DNA]</scope>
</reference>
<evidence type="ECO:0000256" key="12">
    <source>
        <dbReference type="ARBA" id="ARBA00072146"/>
    </source>
</evidence>
<dbReference type="GO" id="GO:0044206">
    <property type="term" value="P:UMP salvage"/>
    <property type="evidence" value="ECO:0007669"/>
    <property type="project" value="UniProtKB-UniPathway"/>
</dbReference>
<keyword evidence="5" id="KW-0021">Allosteric enzyme</keyword>
<keyword evidence="7 15" id="KW-0808">Transferase</keyword>
<evidence type="ECO:0000313" key="15">
    <source>
        <dbReference type="EMBL" id="OGG30478.1"/>
    </source>
</evidence>
<dbReference type="EMBL" id="MFJZ01000020">
    <property type="protein sequence ID" value="OGG30478.1"/>
    <property type="molecule type" value="Genomic_DNA"/>
</dbReference>
<dbReference type="Pfam" id="PF14681">
    <property type="entry name" value="UPRTase"/>
    <property type="match status" value="1"/>
</dbReference>
<dbReference type="STRING" id="1798396.A2973_03025"/>
<evidence type="ECO:0000256" key="5">
    <source>
        <dbReference type="ARBA" id="ARBA00022533"/>
    </source>
</evidence>